<feature type="domain" description="UBA" evidence="9">
    <location>
        <begin position="220"/>
        <end position="261"/>
    </location>
</feature>
<dbReference type="PROSITE" id="PS50030">
    <property type="entry name" value="UBA"/>
    <property type="match status" value="1"/>
</dbReference>
<evidence type="ECO:0000256" key="7">
    <source>
        <dbReference type="RuleBase" id="RU362109"/>
    </source>
</evidence>
<gene>
    <name evidence="11" type="ORF">PPROV_000612400</name>
</gene>
<protein>
    <recommendedName>
        <fullName evidence="1">E2 ubiquitin-conjugating enzyme</fullName>
        <ecNumber evidence="1">2.3.2.23</ecNumber>
    </recommendedName>
</protein>
<reference evidence="11" key="1">
    <citation type="submission" date="2020-10" db="EMBL/GenBank/DDBJ databases">
        <title>Unveiling of a novel bifunctional photoreceptor, Dualchrome1, isolated from a cosmopolitan green alga.</title>
        <authorList>
            <person name="Suzuki S."/>
            <person name="Kawachi M."/>
        </authorList>
    </citation>
    <scope>NUCLEOTIDE SEQUENCE</scope>
    <source>
        <strain evidence="11">NIES 2893</strain>
    </source>
</reference>
<comment type="similarity">
    <text evidence="7">Belongs to the ubiquitin-conjugating enzyme family.</text>
</comment>
<accession>A0A830HKH8</accession>
<evidence type="ECO:0000256" key="4">
    <source>
        <dbReference type="ARBA" id="ARBA00022786"/>
    </source>
</evidence>
<dbReference type="Pfam" id="PF00179">
    <property type="entry name" value="UQ_con"/>
    <property type="match status" value="1"/>
</dbReference>
<feature type="domain" description="UBC core" evidence="10">
    <location>
        <begin position="72"/>
        <end position="219"/>
    </location>
</feature>
<keyword evidence="4 7" id="KW-0833">Ubl conjugation pathway</keyword>
<evidence type="ECO:0000256" key="8">
    <source>
        <dbReference type="SAM" id="Phobius"/>
    </source>
</evidence>
<dbReference type="Gene3D" id="3.10.110.10">
    <property type="entry name" value="Ubiquitin Conjugating Enzyme"/>
    <property type="match status" value="1"/>
</dbReference>
<evidence type="ECO:0000259" key="10">
    <source>
        <dbReference type="PROSITE" id="PS50127"/>
    </source>
</evidence>
<dbReference type="SUPFAM" id="SSF46934">
    <property type="entry name" value="UBA-like"/>
    <property type="match status" value="1"/>
</dbReference>
<organism evidence="11 12">
    <name type="scientific">Pycnococcus provasolii</name>
    <dbReference type="NCBI Taxonomy" id="41880"/>
    <lineage>
        <taxon>Eukaryota</taxon>
        <taxon>Viridiplantae</taxon>
        <taxon>Chlorophyta</taxon>
        <taxon>Pseudoscourfieldiophyceae</taxon>
        <taxon>Pseudoscourfieldiales</taxon>
        <taxon>Pycnococcaceae</taxon>
        <taxon>Pycnococcus</taxon>
    </lineage>
</organism>
<dbReference type="EC" id="2.3.2.23" evidence="1"/>
<keyword evidence="8" id="KW-0472">Membrane</keyword>
<keyword evidence="5 7" id="KW-0067">ATP-binding</keyword>
<dbReference type="InterPro" id="IPR015940">
    <property type="entry name" value="UBA"/>
</dbReference>
<dbReference type="InterPro" id="IPR023313">
    <property type="entry name" value="UBQ-conjugating_AS"/>
</dbReference>
<dbReference type="OrthoDB" id="7851174at2759"/>
<feature type="active site" description="Glycyl thioester intermediate" evidence="6">
    <location>
        <position position="157"/>
    </location>
</feature>
<evidence type="ECO:0000259" key="9">
    <source>
        <dbReference type="PROSITE" id="PS50030"/>
    </source>
</evidence>
<keyword evidence="3 7" id="KW-0547">Nucleotide-binding</keyword>
<proteinExistence type="inferred from homology"/>
<keyword evidence="8" id="KW-1133">Transmembrane helix</keyword>
<dbReference type="Pfam" id="PF00627">
    <property type="entry name" value="UBA"/>
    <property type="match status" value="1"/>
</dbReference>
<keyword evidence="8" id="KW-0812">Transmembrane</keyword>
<feature type="transmembrane region" description="Helical" evidence="8">
    <location>
        <begin position="41"/>
        <end position="69"/>
    </location>
</feature>
<dbReference type="SMART" id="SM00212">
    <property type="entry name" value="UBCc"/>
    <property type="match status" value="1"/>
</dbReference>
<dbReference type="GO" id="GO:0005524">
    <property type="term" value="F:ATP binding"/>
    <property type="evidence" value="ECO:0007669"/>
    <property type="project" value="UniProtKB-UniRule"/>
</dbReference>
<dbReference type="Gene3D" id="1.10.8.10">
    <property type="entry name" value="DNA helicase RuvA subunit, C-terminal domain"/>
    <property type="match status" value="1"/>
</dbReference>
<evidence type="ECO:0000256" key="5">
    <source>
        <dbReference type="ARBA" id="ARBA00022840"/>
    </source>
</evidence>
<comment type="caution">
    <text evidence="11">The sequence shown here is derived from an EMBL/GenBank/DDBJ whole genome shotgun (WGS) entry which is preliminary data.</text>
</comment>
<dbReference type="InterPro" id="IPR016135">
    <property type="entry name" value="UBQ-conjugating_enzyme/RWD"/>
</dbReference>
<keyword evidence="2" id="KW-0808">Transferase</keyword>
<dbReference type="CDD" id="cd23800">
    <property type="entry name" value="UBCc_UBE2K"/>
    <property type="match status" value="1"/>
</dbReference>
<dbReference type="InterPro" id="IPR000608">
    <property type="entry name" value="UBC"/>
</dbReference>
<sequence length="262" mass="28671">MDVYAEDLLQNDLYRQARFELDKFLSSQALSDDLKASPSPVVLFAFVAAGVSAVLGSFVSASCICLFDFRIMDRARVMKELTEVAKDTSSGITVRTIGDSLSHLEGTLEGPKDTVYDGGHFVLDIQLTDSYPFEPPKIQFKNKVYHPNVSSQTGTICLDILKDQWSPALTIKTALLSIQALLSSPEPNDPQDAVVASQYLKDRPLFDSTARDWTATYAVKKDGTEALKKLMEMGFDEASCKAALDKANGDEQQALEIILSGA</sequence>
<dbReference type="GO" id="GO:0061631">
    <property type="term" value="F:ubiquitin conjugating enzyme activity"/>
    <property type="evidence" value="ECO:0007669"/>
    <property type="project" value="UniProtKB-EC"/>
</dbReference>
<evidence type="ECO:0000256" key="2">
    <source>
        <dbReference type="ARBA" id="ARBA00022679"/>
    </source>
</evidence>
<dbReference type="PANTHER" id="PTHR24068">
    <property type="entry name" value="UBIQUITIN-CONJUGATING ENZYME E2"/>
    <property type="match status" value="1"/>
</dbReference>
<dbReference type="PROSITE" id="PS50127">
    <property type="entry name" value="UBC_2"/>
    <property type="match status" value="1"/>
</dbReference>
<evidence type="ECO:0000256" key="1">
    <source>
        <dbReference type="ARBA" id="ARBA00012486"/>
    </source>
</evidence>
<evidence type="ECO:0000313" key="12">
    <source>
        <dbReference type="Proteomes" id="UP000660262"/>
    </source>
</evidence>
<evidence type="ECO:0000256" key="3">
    <source>
        <dbReference type="ARBA" id="ARBA00022741"/>
    </source>
</evidence>
<dbReference type="Proteomes" id="UP000660262">
    <property type="component" value="Unassembled WGS sequence"/>
</dbReference>
<evidence type="ECO:0000313" key="11">
    <source>
        <dbReference type="EMBL" id="GHP07382.1"/>
    </source>
</evidence>
<dbReference type="InterPro" id="IPR009060">
    <property type="entry name" value="UBA-like_sf"/>
</dbReference>
<dbReference type="FunFam" id="3.10.110.10:FF:000037">
    <property type="entry name" value="ubiquitin-conjugating enzyme E2 27"/>
    <property type="match status" value="1"/>
</dbReference>
<keyword evidence="12" id="KW-1185">Reference proteome</keyword>
<name>A0A830HKH8_9CHLO</name>
<dbReference type="SMART" id="SM00165">
    <property type="entry name" value="UBA"/>
    <property type="match status" value="1"/>
</dbReference>
<dbReference type="AlphaFoldDB" id="A0A830HKH8"/>
<dbReference type="EMBL" id="BNJQ01000016">
    <property type="protein sequence ID" value="GHP07382.1"/>
    <property type="molecule type" value="Genomic_DNA"/>
</dbReference>
<dbReference type="SUPFAM" id="SSF54495">
    <property type="entry name" value="UBC-like"/>
    <property type="match status" value="1"/>
</dbReference>
<evidence type="ECO:0000256" key="6">
    <source>
        <dbReference type="PROSITE-ProRule" id="PRU10133"/>
    </source>
</evidence>
<dbReference type="PROSITE" id="PS00183">
    <property type="entry name" value="UBC_1"/>
    <property type="match status" value="1"/>
</dbReference>